<accession>A0AAE1Y437</accession>
<evidence type="ECO:0000259" key="1">
    <source>
        <dbReference type="Pfam" id="PF14111"/>
    </source>
</evidence>
<sequence length="124" mass="14438">MDSVLSLSEDDAFGILIPQTAWEKGYDDYHLTLVGRFLSPRSVNFEALSGMLVRLMQPARGMVVREVWEEQLCLVFHHLEDLRQVMDLRPWIFDKHLIAVQPLTLRTDPSTVNLEWCPFFHSHS</sequence>
<comment type="caution">
    <text evidence="2">The sequence shown here is derived from an EMBL/GenBank/DDBJ whole genome shotgun (WGS) entry which is preliminary data.</text>
</comment>
<gene>
    <name evidence="2" type="ORF">Salat_1867700</name>
</gene>
<dbReference type="InterPro" id="IPR025558">
    <property type="entry name" value="DUF4283"/>
</dbReference>
<organism evidence="2 3">
    <name type="scientific">Sesamum alatum</name>
    <dbReference type="NCBI Taxonomy" id="300844"/>
    <lineage>
        <taxon>Eukaryota</taxon>
        <taxon>Viridiplantae</taxon>
        <taxon>Streptophyta</taxon>
        <taxon>Embryophyta</taxon>
        <taxon>Tracheophyta</taxon>
        <taxon>Spermatophyta</taxon>
        <taxon>Magnoliopsida</taxon>
        <taxon>eudicotyledons</taxon>
        <taxon>Gunneridae</taxon>
        <taxon>Pentapetalae</taxon>
        <taxon>asterids</taxon>
        <taxon>lamiids</taxon>
        <taxon>Lamiales</taxon>
        <taxon>Pedaliaceae</taxon>
        <taxon>Sesamum</taxon>
    </lineage>
</organism>
<dbReference type="Pfam" id="PF14111">
    <property type="entry name" value="DUF4283"/>
    <property type="match status" value="1"/>
</dbReference>
<evidence type="ECO:0000313" key="3">
    <source>
        <dbReference type="Proteomes" id="UP001293254"/>
    </source>
</evidence>
<dbReference type="AlphaFoldDB" id="A0AAE1Y437"/>
<proteinExistence type="predicted"/>
<dbReference type="EMBL" id="JACGWO010000007">
    <property type="protein sequence ID" value="KAK4422851.1"/>
    <property type="molecule type" value="Genomic_DNA"/>
</dbReference>
<feature type="domain" description="DUF4283" evidence="1">
    <location>
        <begin position="30"/>
        <end position="110"/>
    </location>
</feature>
<name>A0AAE1Y437_9LAMI</name>
<dbReference type="Proteomes" id="UP001293254">
    <property type="component" value="Unassembled WGS sequence"/>
</dbReference>
<protein>
    <recommendedName>
        <fullName evidence="1">DUF4283 domain-containing protein</fullName>
    </recommendedName>
</protein>
<evidence type="ECO:0000313" key="2">
    <source>
        <dbReference type="EMBL" id="KAK4422851.1"/>
    </source>
</evidence>
<reference evidence="2" key="2">
    <citation type="journal article" date="2024" name="Plant">
        <title>Genomic evolution and insights into agronomic trait innovations of Sesamum species.</title>
        <authorList>
            <person name="Miao H."/>
            <person name="Wang L."/>
            <person name="Qu L."/>
            <person name="Liu H."/>
            <person name="Sun Y."/>
            <person name="Le M."/>
            <person name="Wang Q."/>
            <person name="Wei S."/>
            <person name="Zheng Y."/>
            <person name="Lin W."/>
            <person name="Duan Y."/>
            <person name="Cao H."/>
            <person name="Xiong S."/>
            <person name="Wang X."/>
            <person name="Wei L."/>
            <person name="Li C."/>
            <person name="Ma Q."/>
            <person name="Ju M."/>
            <person name="Zhao R."/>
            <person name="Li G."/>
            <person name="Mu C."/>
            <person name="Tian Q."/>
            <person name="Mei H."/>
            <person name="Zhang T."/>
            <person name="Gao T."/>
            <person name="Zhang H."/>
        </authorList>
    </citation>
    <scope>NUCLEOTIDE SEQUENCE</scope>
    <source>
        <strain evidence="2">3651</strain>
    </source>
</reference>
<reference evidence="2" key="1">
    <citation type="submission" date="2020-06" db="EMBL/GenBank/DDBJ databases">
        <authorList>
            <person name="Li T."/>
            <person name="Hu X."/>
            <person name="Zhang T."/>
            <person name="Song X."/>
            <person name="Zhang H."/>
            <person name="Dai N."/>
            <person name="Sheng W."/>
            <person name="Hou X."/>
            <person name="Wei L."/>
        </authorList>
    </citation>
    <scope>NUCLEOTIDE SEQUENCE</scope>
    <source>
        <strain evidence="2">3651</strain>
        <tissue evidence="2">Leaf</tissue>
    </source>
</reference>
<keyword evidence="3" id="KW-1185">Reference proteome</keyword>